<dbReference type="SUPFAM" id="SSF46785">
    <property type="entry name" value="Winged helix' DNA-binding domain"/>
    <property type="match status" value="1"/>
</dbReference>
<evidence type="ECO:0000256" key="3">
    <source>
        <dbReference type="ARBA" id="ARBA00023163"/>
    </source>
</evidence>
<sequence>MNYSCSECTNEKCLIKKNLVHINNLNSDITNQKHTIQCKKSRQFIMEGAPVNGLYFIYSGKVKVIKTGYNGKEQILRLSKDSEVIGHRGFGMGETYKIGATAIEDTILCNFSTALLKEILLAEPKVTFDFMHFYAEELNRSETKVKTMSQMTVREKVIDMLLYIYRKFGNSEDGTLGLELSRKELADYAGTTDEQVIRILSALKKENLIYTKSKIIKILNISKLKKEISEHNFFLDS</sequence>
<dbReference type="InterPro" id="IPR036390">
    <property type="entry name" value="WH_DNA-bd_sf"/>
</dbReference>
<comment type="caution">
    <text evidence="6">The sequence shown here is derived from an EMBL/GenBank/DDBJ whole genome shotgun (WGS) entry which is preliminary data.</text>
</comment>
<proteinExistence type="predicted"/>
<evidence type="ECO:0000259" key="4">
    <source>
        <dbReference type="PROSITE" id="PS50042"/>
    </source>
</evidence>
<dbReference type="EMBL" id="JAASQL010000001">
    <property type="protein sequence ID" value="NIJ44394.1"/>
    <property type="molecule type" value="Genomic_DNA"/>
</dbReference>
<organism evidence="6 7">
    <name type="scientific">Wenyingzhuangia heitensis</name>
    <dbReference type="NCBI Taxonomy" id="1487859"/>
    <lineage>
        <taxon>Bacteria</taxon>
        <taxon>Pseudomonadati</taxon>
        <taxon>Bacteroidota</taxon>
        <taxon>Flavobacteriia</taxon>
        <taxon>Flavobacteriales</taxon>
        <taxon>Flavobacteriaceae</taxon>
        <taxon>Wenyingzhuangia</taxon>
    </lineage>
</organism>
<dbReference type="Proteomes" id="UP000745859">
    <property type="component" value="Unassembled WGS sequence"/>
</dbReference>
<dbReference type="InterPro" id="IPR036388">
    <property type="entry name" value="WH-like_DNA-bd_sf"/>
</dbReference>
<dbReference type="InterPro" id="IPR014710">
    <property type="entry name" value="RmlC-like_jellyroll"/>
</dbReference>
<dbReference type="PRINTS" id="PR00034">
    <property type="entry name" value="HTHCRP"/>
</dbReference>
<dbReference type="PANTHER" id="PTHR24567:SF58">
    <property type="entry name" value="CYCLIC AMP-BINDING REGULATORY PROTEIN"/>
    <property type="match status" value="1"/>
</dbReference>
<dbReference type="InterPro" id="IPR000595">
    <property type="entry name" value="cNMP-bd_dom"/>
</dbReference>
<feature type="domain" description="HTH crp-type" evidence="5">
    <location>
        <begin position="151"/>
        <end position="222"/>
    </location>
</feature>
<dbReference type="InterPro" id="IPR018490">
    <property type="entry name" value="cNMP-bd_dom_sf"/>
</dbReference>
<gene>
    <name evidence="6" type="ORF">FHR24_000833</name>
</gene>
<keyword evidence="2" id="KW-0238">DNA-binding</keyword>
<dbReference type="Pfam" id="PF00027">
    <property type="entry name" value="cNMP_binding"/>
    <property type="match status" value="1"/>
</dbReference>
<dbReference type="PROSITE" id="PS51063">
    <property type="entry name" value="HTH_CRP_2"/>
    <property type="match status" value="1"/>
</dbReference>
<keyword evidence="7" id="KW-1185">Reference proteome</keyword>
<dbReference type="Pfam" id="PF13545">
    <property type="entry name" value="HTH_Crp_2"/>
    <property type="match status" value="1"/>
</dbReference>
<evidence type="ECO:0000259" key="5">
    <source>
        <dbReference type="PROSITE" id="PS51063"/>
    </source>
</evidence>
<dbReference type="CDD" id="cd00038">
    <property type="entry name" value="CAP_ED"/>
    <property type="match status" value="1"/>
</dbReference>
<protein>
    <submittedName>
        <fullName evidence="6">CRP-like cAMP-binding protein</fullName>
    </submittedName>
</protein>
<keyword evidence="3" id="KW-0804">Transcription</keyword>
<evidence type="ECO:0000256" key="1">
    <source>
        <dbReference type="ARBA" id="ARBA00023015"/>
    </source>
</evidence>
<dbReference type="InterPro" id="IPR050397">
    <property type="entry name" value="Env_Response_Regulators"/>
</dbReference>
<dbReference type="PROSITE" id="PS50042">
    <property type="entry name" value="CNMP_BINDING_3"/>
    <property type="match status" value="1"/>
</dbReference>
<evidence type="ECO:0000256" key="2">
    <source>
        <dbReference type="ARBA" id="ARBA00023125"/>
    </source>
</evidence>
<dbReference type="InterPro" id="IPR012318">
    <property type="entry name" value="HTH_CRP"/>
</dbReference>
<evidence type="ECO:0000313" key="7">
    <source>
        <dbReference type="Proteomes" id="UP000745859"/>
    </source>
</evidence>
<dbReference type="RefSeq" id="WP_167184281.1">
    <property type="nucleotide sequence ID" value="NZ_JAASQL010000001.1"/>
</dbReference>
<dbReference type="SMART" id="SM00419">
    <property type="entry name" value="HTH_CRP"/>
    <property type="match status" value="1"/>
</dbReference>
<dbReference type="SUPFAM" id="SSF51206">
    <property type="entry name" value="cAMP-binding domain-like"/>
    <property type="match status" value="1"/>
</dbReference>
<feature type="domain" description="Cyclic nucleotide-binding" evidence="4">
    <location>
        <begin position="44"/>
        <end position="120"/>
    </location>
</feature>
<reference evidence="6 7" key="1">
    <citation type="submission" date="2020-03" db="EMBL/GenBank/DDBJ databases">
        <title>Genomic Encyclopedia of Type Strains, Phase IV (KMG-IV): sequencing the most valuable type-strain genomes for metagenomic binning, comparative biology and taxonomic classification.</title>
        <authorList>
            <person name="Goeker M."/>
        </authorList>
    </citation>
    <scope>NUCLEOTIDE SEQUENCE [LARGE SCALE GENOMIC DNA]</scope>
    <source>
        <strain evidence="6 7">DSM 101599</strain>
    </source>
</reference>
<accession>A0ABX0U7T3</accession>
<dbReference type="Gene3D" id="2.60.120.10">
    <property type="entry name" value="Jelly Rolls"/>
    <property type="match status" value="1"/>
</dbReference>
<evidence type="ECO:0000313" key="6">
    <source>
        <dbReference type="EMBL" id="NIJ44394.1"/>
    </source>
</evidence>
<keyword evidence="1" id="KW-0805">Transcription regulation</keyword>
<name>A0ABX0U7T3_9FLAO</name>
<dbReference type="PANTHER" id="PTHR24567">
    <property type="entry name" value="CRP FAMILY TRANSCRIPTIONAL REGULATORY PROTEIN"/>
    <property type="match status" value="1"/>
</dbReference>
<dbReference type="Gene3D" id="1.10.10.10">
    <property type="entry name" value="Winged helix-like DNA-binding domain superfamily/Winged helix DNA-binding domain"/>
    <property type="match status" value="1"/>
</dbReference>